<proteinExistence type="predicted"/>
<dbReference type="Proteomes" id="UP000319783">
    <property type="component" value="Unassembled WGS sequence"/>
</dbReference>
<gene>
    <name evidence="4" type="ORF">JETT_1792</name>
</gene>
<evidence type="ECO:0000313" key="4">
    <source>
        <dbReference type="EMBL" id="TLD41923.1"/>
    </source>
</evidence>
<reference evidence="4 5" key="1">
    <citation type="submission" date="2019-04" db="EMBL/GenBank/DDBJ databases">
        <title>Genome of a novel bacterium Candidatus Jettenia ecosi reconstructed from metagenome of an anammox bioreactor.</title>
        <authorList>
            <person name="Mardanov A.V."/>
            <person name="Beletsky A.V."/>
            <person name="Ravin N.V."/>
            <person name="Botchkova E.A."/>
            <person name="Litti Y.V."/>
            <person name="Nozhevnikova A.N."/>
        </authorList>
    </citation>
    <scope>NUCLEOTIDE SEQUENCE [LARGE SCALE GENOMIC DNA]</scope>
    <source>
        <strain evidence="4">J2</strain>
    </source>
</reference>
<keyword evidence="2" id="KW-0464">Manganese</keyword>
<dbReference type="FunFam" id="3.30.160.270:FF:000001">
    <property type="entry name" value="2-isopropylmalate synthase"/>
    <property type="match status" value="1"/>
</dbReference>
<dbReference type="GO" id="GO:0003852">
    <property type="term" value="F:2-isopropylmalate synthase activity"/>
    <property type="evidence" value="ECO:0007669"/>
    <property type="project" value="InterPro"/>
</dbReference>
<keyword evidence="1" id="KW-0808">Transferase</keyword>
<dbReference type="AlphaFoldDB" id="A0A533QB36"/>
<sequence>MEVPAIFQLEGLSISCGPNTVPTAGVRLKLQDGSTVDNATIGDGPIDALFKAIDLSTGIPGKLQDYNIRAVTSGKDAMGEVYVNIDVNGKSIAGRAVSTDIIEASAKAYLHAINKAAANNPKYTIHP</sequence>
<dbReference type="Gene3D" id="3.30.160.270">
    <property type="match status" value="1"/>
</dbReference>
<evidence type="ECO:0000256" key="2">
    <source>
        <dbReference type="ARBA" id="ARBA00023211"/>
    </source>
</evidence>
<evidence type="ECO:0000256" key="1">
    <source>
        <dbReference type="ARBA" id="ARBA00022679"/>
    </source>
</evidence>
<name>A0A533QB36_9BACT</name>
<accession>A0A533QB36</accession>
<dbReference type="EMBL" id="SULG01000032">
    <property type="protein sequence ID" value="TLD41923.1"/>
    <property type="molecule type" value="Genomic_DNA"/>
</dbReference>
<evidence type="ECO:0000259" key="3">
    <source>
        <dbReference type="SMART" id="SM00917"/>
    </source>
</evidence>
<organism evidence="4 5">
    <name type="scientific">Candidatus Jettenia ecosi</name>
    <dbReference type="NCBI Taxonomy" id="2494326"/>
    <lineage>
        <taxon>Bacteria</taxon>
        <taxon>Pseudomonadati</taxon>
        <taxon>Planctomycetota</taxon>
        <taxon>Candidatus Brocadiia</taxon>
        <taxon>Candidatus Brocadiales</taxon>
        <taxon>Candidatus Brocadiaceae</taxon>
        <taxon>Candidatus Jettenia</taxon>
    </lineage>
</organism>
<dbReference type="Pfam" id="PF08502">
    <property type="entry name" value="LeuA_dimer"/>
    <property type="match status" value="1"/>
</dbReference>
<evidence type="ECO:0000313" key="5">
    <source>
        <dbReference type="Proteomes" id="UP000319783"/>
    </source>
</evidence>
<dbReference type="InterPro" id="IPR013709">
    <property type="entry name" value="2-isopropylmalate_synth_dimer"/>
</dbReference>
<feature type="domain" description="2-isopropylmalate synthase LeuA allosteric (dimerisation)" evidence="3">
    <location>
        <begin position="2"/>
        <end position="117"/>
    </location>
</feature>
<comment type="caution">
    <text evidence="4">The sequence shown here is derived from an EMBL/GenBank/DDBJ whole genome shotgun (WGS) entry which is preliminary data.</text>
</comment>
<protein>
    <submittedName>
        <fullName evidence="4">2-isopropylmalate synthase</fullName>
    </submittedName>
</protein>
<dbReference type="InterPro" id="IPR036230">
    <property type="entry name" value="LeuA_allosteric_dom_sf"/>
</dbReference>
<dbReference type="GO" id="GO:0009098">
    <property type="term" value="P:L-leucine biosynthetic process"/>
    <property type="evidence" value="ECO:0007669"/>
    <property type="project" value="InterPro"/>
</dbReference>
<dbReference type="SMART" id="SM00917">
    <property type="entry name" value="LeuA_dimer"/>
    <property type="match status" value="1"/>
</dbReference>
<dbReference type="SUPFAM" id="SSF110921">
    <property type="entry name" value="2-isopropylmalate synthase LeuA, allosteric (dimerisation) domain"/>
    <property type="match status" value="1"/>
</dbReference>